<dbReference type="Proteomes" id="UP001596023">
    <property type="component" value="Unassembled WGS sequence"/>
</dbReference>
<organism evidence="2 3">
    <name type="scientific">Dysgonomonas termitidis</name>
    <dbReference type="NCBI Taxonomy" id="1516126"/>
    <lineage>
        <taxon>Bacteria</taxon>
        <taxon>Pseudomonadati</taxon>
        <taxon>Bacteroidota</taxon>
        <taxon>Bacteroidia</taxon>
        <taxon>Bacteroidales</taxon>
        <taxon>Dysgonomonadaceae</taxon>
        <taxon>Dysgonomonas</taxon>
    </lineage>
</organism>
<keyword evidence="3" id="KW-1185">Reference proteome</keyword>
<name>A0ABV9KZ14_9BACT</name>
<feature type="domain" description="DUF3823" evidence="1">
    <location>
        <begin position="120"/>
        <end position="233"/>
    </location>
</feature>
<dbReference type="EMBL" id="JBHSGN010000094">
    <property type="protein sequence ID" value="MFC4675275.1"/>
    <property type="molecule type" value="Genomic_DNA"/>
</dbReference>
<comment type="caution">
    <text evidence="2">The sequence shown here is derived from an EMBL/GenBank/DDBJ whole genome shotgun (WGS) entry which is preliminary data.</text>
</comment>
<proteinExistence type="predicted"/>
<evidence type="ECO:0000313" key="3">
    <source>
        <dbReference type="Proteomes" id="UP001596023"/>
    </source>
</evidence>
<evidence type="ECO:0000259" key="1">
    <source>
        <dbReference type="Pfam" id="PF18003"/>
    </source>
</evidence>
<accession>A0ABV9KZ14</accession>
<dbReference type="Gene3D" id="2.60.40.2060">
    <property type="match status" value="1"/>
</dbReference>
<evidence type="ECO:0000313" key="2">
    <source>
        <dbReference type="EMBL" id="MFC4675275.1"/>
    </source>
</evidence>
<dbReference type="PROSITE" id="PS51257">
    <property type="entry name" value="PROKAR_LIPOPROTEIN"/>
    <property type="match status" value="1"/>
</dbReference>
<reference evidence="3" key="1">
    <citation type="journal article" date="2019" name="Int. J. Syst. Evol. Microbiol.">
        <title>The Global Catalogue of Microorganisms (GCM) 10K type strain sequencing project: providing services to taxonomists for standard genome sequencing and annotation.</title>
        <authorList>
            <consortium name="The Broad Institute Genomics Platform"/>
            <consortium name="The Broad Institute Genome Sequencing Center for Infectious Disease"/>
            <person name="Wu L."/>
            <person name="Ma J."/>
        </authorList>
    </citation>
    <scope>NUCLEOTIDE SEQUENCE [LARGE SCALE GENOMIC DNA]</scope>
    <source>
        <strain evidence="3">CCUG 66188</strain>
    </source>
</reference>
<sequence length="239" mass="27035">MKKIFIFISCCLFTFVSCEIDNYDGPDASIHGQFLDEKTGEPVGTDIENGNSIIVREQGFTNPQDQYWYIMNTGEYRDNLIFAATYDVRFENCNFYPFRIDNFVVKKGNNTYDFQVTPYIRIRNPKIMKNGNTVTATFSLEAGNPEVKVKEVQLFAFSDQWVGNSVKYSLSGGSDKAVISPSEIINSSKAYTLTIDLAENANSFKYTGKNYYFRIGALGEVSGVGTVRHNYSPLEVIMF</sequence>
<protein>
    <submittedName>
        <fullName evidence="2">DUF3823 domain-containing protein</fullName>
    </submittedName>
</protein>
<gene>
    <name evidence="2" type="ORF">ACFO6W_16385</name>
</gene>
<dbReference type="Pfam" id="PF18003">
    <property type="entry name" value="DUF3823_C"/>
    <property type="match status" value="1"/>
</dbReference>
<dbReference type="Gene3D" id="2.60.40.1120">
    <property type="entry name" value="Carboxypeptidase-like, regulatory domain"/>
    <property type="match status" value="1"/>
</dbReference>
<dbReference type="InterPro" id="IPR041186">
    <property type="entry name" value="DUF3823_C"/>
</dbReference>
<dbReference type="RefSeq" id="WP_379998368.1">
    <property type="nucleotide sequence ID" value="NZ_JBHSGN010000094.1"/>
</dbReference>